<feature type="transmembrane region" description="Helical" evidence="2">
    <location>
        <begin position="83"/>
        <end position="107"/>
    </location>
</feature>
<comment type="caution">
    <text evidence="3">The sequence shown here is derived from an EMBL/GenBank/DDBJ whole genome shotgun (WGS) entry which is preliminary data.</text>
</comment>
<name>A0A5M3W1U8_9ACTN</name>
<keyword evidence="2" id="KW-1133">Transmembrane helix</keyword>
<protein>
    <submittedName>
        <fullName evidence="3">Uncharacterized protein</fullName>
    </submittedName>
</protein>
<dbReference type="EMBL" id="BLAD01000061">
    <property type="protein sequence ID" value="GES02704.1"/>
    <property type="molecule type" value="Genomic_DNA"/>
</dbReference>
<reference evidence="3 4" key="1">
    <citation type="submission" date="2019-10" db="EMBL/GenBank/DDBJ databases">
        <title>Whole genome shotgun sequence of Acrocarpospora corrugata NBRC 13972.</title>
        <authorList>
            <person name="Ichikawa N."/>
            <person name="Kimura A."/>
            <person name="Kitahashi Y."/>
            <person name="Komaki H."/>
            <person name="Oguchi A."/>
        </authorList>
    </citation>
    <scope>NUCLEOTIDE SEQUENCE [LARGE SCALE GENOMIC DNA]</scope>
    <source>
        <strain evidence="3 4">NBRC 13972</strain>
    </source>
</reference>
<evidence type="ECO:0000313" key="4">
    <source>
        <dbReference type="Proteomes" id="UP000334990"/>
    </source>
</evidence>
<accession>A0A5M3W1U8</accession>
<sequence length="144" mass="15613">MDREEGEDRPFADQYERGDHRGRQDGRQHQPEQLAAHHLVTAELIIGWSYEISEVLFTVSVPLNGIGLTCLGVAVLRGGHSAAGYAMLVTGLYVFVVMAPAFAVFGAPNYPALAGWGLTWLLLGIATWVHARSARRLTLSGATP</sequence>
<dbReference type="AlphaFoldDB" id="A0A5M3W1U8"/>
<organism evidence="3 4">
    <name type="scientific">Acrocarpospora corrugata</name>
    <dbReference type="NCBI Taxonomy" id="35763"/>
    <lineage>
        <taxon>Bacteria</taxon>
        <taxon>Bacillati</taxon>
        <taxon>Actinomycetota</taxon>
        <taxon>Actinomycetes</taxon>
        <taxon>Streptosporangiales</taxon>
        <taxon>Streptosporangiaceae</taxon>
        <taxon>Acrocarpospora</taxon>
    </lineage>
</organism>
<gene>
    <name evidence="3" type="ORF">Acor_47700</name>
</gene>
<feature type="transmembrane region" description="Helical" evidence="2">
    <location>
        <begin position="113"/>
        <end position="131"/>
    </location>
</feature>
<keyword evidence="4" id="KW-1185">Reference proteome</keyword>
<evidence type="ECO:0000256" key="1">
    <source>
        <dbReference type="SAM" id="MobiDB-lite"/>
    </source>
</evidence>
<keyword evidence="2" id="KW-0472">Membrane</keyword>
<dbReference type="Proteomes" id="UP000334990">
    <property type="component" value="Unassembled WGS sequence"/>
</dbReference>
<feature type="transmembrane region" description="Helical" evidence="2">
    <location>
        <begin position="55"/>
        <end position="76"/>
    </location>
</feature>
<proteinExistence type="predicted"/>
<evidence type="ECO:0000256" key="2">
    <source>
        <dbReference type="SAM" id="Phobius"/>
    </source>
</evidence>
<feature type="region of interest" description="Disordered" evidence="1">
    <location>
        <begin position="1"/>
        <end position="30"/>
    </location>
</feature>
<evidence type="ECO:0000313" key="3">
    <source>
        <dbReference type="EMBL" id="GES02704.1"/>
    </source>
</evidence>
<keyword evidence="2" id="KW-0812">Transmembrane</keyword>